<keyword evidence="6" id="KW-0443">Lipid metabolism</keyword>
<dbReference type="InterPro" id="IPR018201">
    <property type="entry name" value="Ketoacyl_synth_AS"/>
</dbReference>
<dbReference type="SUPFAM" id="SSF53901">
    <property type="entry name" value="Thiolase-like"/>
    <property type="match status" value="1"/>
</dbReference>
<dbReference type="Gene3D" id="3.30.559.30">
    <property type="entry name" value="Nonribosomal peptide synthetase, condensation domain"/>
    <property type="match status" value="1"/>
</dbReference>
<dbReference type="InterPro" id="IPR013217">
    <property type="entry name" value="Methyltransf_12"/>
</dbReference>
<keyword evidence="5" id="KW-0276">Fatty acid metabolism</keyword>
<dbReference type="InterPro" id="IPR036291">
    <property type="entry name" value="NAD(P)-bd_dom_sf"/>
</dbReference>
<feature type="domain" description="Carrier" evidence="8">
    <location>
        <begin position="1737"/>
        <end position="1811"/>
    </location>
</feature>
<dbReference type="Gene3D" id="1.10.1200.10">
    <property type="entry name" value="ACP-like"/>
    <property type="match status" value="2"/>
</dbReference>
<dbReference type="GO" id="GO:0031177">
    <property type="term" value="F:phosphopantetheine binding"/>
    <property type="evidence" value="ECO:0007669"/>
    <property type="project" value="InterPro"/>
</dbReference>
<feature type="domain" description="Carrier" evidence="8">
    <location>
        <begin position="1638"/>
        <end position="1712"/>
    </location>
</feature>
<evidence type="ECO:0000256" key="3">
    <source>
        <dbReference type="ARBA" id="ARBA00022553"/>
    </source>
</evidence>
<dbReference type="GO" id="GO:0004315">
    <property type="term" value="F:3-oxoacyl-[acyl-carrier-protein] synthase activity"/>
    <property type="evidence" value="ECO:0007669"/>
    <property type="project" value="InterPro"/>
</dbReference>
<keyword evidence="2" id="KW-0596">Phosphopantetheine</keyword>
<evidence type="ECO:0000256" key="6">
    <source>
        <dbReference type="ARBA" id="ARBA00023098"/>
    </source>
</evidence>
<dbReference type="PROSITE" id="PS00606">
    <property type="entry name" value="KS3_1"/>
    <property type="match status" value="1"/>
</dbReference>
<evidence type="ECO:0000259" key="8">
    <source>
        <dbReference type="PROSITE" id="PS50075"/>
    </source>
</evidence>
<comment type="cofactor">
    <cofactor evidence="1">
        <name>pantetheine 4'-phosphate</name>
        <dbReference type="ChEBI" id="CHEBI:47942"/>
    </cofactor>
</comment>
<dbReference type="Pfam" id="PF00668">
    <property type="entry name" value="Condensation"/>
    <property type="match status" value="1"/>
</dbReference>
<evidence type="ECO:0000256" key="2">
    <source>
        <dbReference type="ARBA" id="ARBA00022450"/>
    </source>
</evidence>
<dbReference type="RefSeq" id="WP_088754516.1">
    <property type="nucleotide sequence ID" value="NZ_NJGV01000005.1"/>
</dbReference>
<dbReference type="Gene3D" id="3.40.50.150">
    <property type="entry name" value="Vaccinia Virus protein VP39"/>
    <property type="match status" value="1"/>
</dbReference>
<dbReference type="GO" id="GO:0009403">
    <property type="term" value="P:toxin biosynthetic process"/>
    <property type="evidence" value="ECO:0007669"/>
    <property type="project" value="UniProtKB-ARBA"/>
</dbReference>
<dbReference type="InterPro" id="IPR014030">
    <property type="entry name" value="Ketoacyl_synth_N"/>
</dbReference>
<reference evidence="10 11" key="1">
    <citation type="journal article" date="2010" name="Int. J. Syst. Evol. Microbiol.">
        <title>Reclassification of Herbaspirillum putei as a later heterotypic synonym of Herbaspirillum huttiense, with the description of H. huttiense subsp. huttiense subsp. nov. and H. huttiense subsp. putei subsp. nov., comb. nov., and description of Herbaspirillum aquaticum sp. nov.</title>
        <authorList>
            <person name="Dobritsa A.P."/>
            <person name="Reddy M.C."/>
            <person name="Samadpour M."/>
        </authorList>
    </citation>
    <scope>NUCLEOTIDE SEQUENCE [LARGE SCALE GENOMIC DNA]</scope>
    <source>
        <strain evidence="10 11">IEH 4430</strain>
    </source>
</reference>
<dbReference type="InterPro" id="IPR032821">
    <property type="entry name" value="PKS_assoc"/>
</dbReference>
<dbReference type="Proteomes" id="UP000214747">
    <property type="component" value="Unassembled WGS sequence"/>
</dbReference>
<dbReference type="PANTHER" id="PTHR43775">
    <property type="entry name" value="FATTY ACID SYNTHASE"/>
    <property type="match status" value="1"/>
</dbReference>
<dbReference type="GO" id="GO:0005886">
    <property type="term" value="C:plasma membrane"/>
    <property type="evidence" value="ECO:0007669"/>
    <property type="project" value="TreeGrafter"/>
</dbReference>
<dbReference type="CDD" id="cd05274">
    <property type="entry name" value="KR_FAS_SDR_x"/>
    <property type="match status" value="1"/>
</dbReference>
<dbReference type="EMBL" id="NJGV01000005">
    <property type="protein sequence ID" value="OWY35628.1"/>
    <property type="molecule type" value="Genomic_DNA"/>
</dbReference>
<dbReference type="Pfam" id="PF08242">
    <property type="entry name" value="Methyltransf_12"/>
    <property type="match status" value="1"/>
</dbReference>
<proteinExistence type="predicted"/>
<keyword evidence="11" id="KW-1185">Reference proteome</keyword>
<evidence type="ECO:0000259" key="9">
    <source>
        <dbReference type="PROSITE" id="PS52004"/>
    </source>
</evidence>
<sequence length="2314" mass="251661">MSTTSSSFMNEHYGDTFPIAIVGAGCRMADADDLFSFWRKLADGENMVRRLDAAALAAAGVATGMAQHPAHVPVAAVIPQADHFDWGFFGYSRQEAETIDPQQRLFLMCAWEALEMAGYPPEALGRNNRIAVLGACKMSTYPAGRFEQVQEVSSPLTFQRLIGNDKDYLATRVSYKLNLTGPSLTVQTACSSSLVAVHMACEQLVSGECDMALAGGVGLSFPQESGYLHRDGMIFSAQGQCRPFDAQADGVTIGNGAGVVLLKPLQRALADGDPILAVIRGSAINNDGQRKAGFTAPSVEGQQAVITEALSLAAVSPADIGLVEAHGTGTPLGDPIEVRALTQAWRPHTSAAQYCALGSVKSNLGHLDTAAGIASLLKAALAVHHAHIPPSLGVETPNPAIDWQDSPFYVPPVLLPWPDSQTPRRAGVSSFAIGGTNCHVVLEEAPPITAARPDDAIQPHTHVLLLSARSQRALSLLAQRHLQRLEDAPALDLADYCATSRHHRQLYGWRLAVTGADREALIDELYRFLEQAPASLHPQCWVMGADGPDAATLADILSQPQPDWQAHVLLRSTPRQRQLLPTAPFEGERCWYSAPPAAAEERLSSPWEQLCQRGQQLGAELAAGLDMSQLALEEQGVTALHAHYVSTALASLKVVPEEQWKSARQCLQDSGLPDRYLDLLARLLRDLASAGQISCQRQDGQPHYRRLRLPQADRSAEWLATMRQLGYDHLAQLVERSGPRLADMLSLKVDPVSVVFPAASTEDVEHMYQDQPYSRYLNQLAAGLLTRHAAQSPGPLRILEIGGGTGGTTRDILAALPAGRCQHYSFTDIGPLFLQRAARKFAAYPFMSYVPFDMNQPAATQALPLAQYDVIVAANVLHNAPHLSHMLRNLAGLLAPGGIIMMREITQPKPLFDFVFGPLVPPLDPQDRRAGELFGSREVWQASLQDAGFEDFAAFPAADDAASKLGEHILLARHAQARLAPADLPGQPITLTDLAPGAIVAQLLDGLDAGQTGPRLCLEQLCWHLDLSGAPLPLTASLQQWQDHLQLSVQLPQQQRALLLSARLRQLRALPCQLPAGSLPGGKLADAGNAYDSLLSSLPQQEPSPYHHQIARLYWPQRQTGSSQWFRHPDQSLSLRNAQGQALMVWQGHRPVAALPQPWRRSGEPSATLYQWEWQPCSQNAQGDGALPRKLLWLDAQPCPATWMRLLQAAGITLIQPEQPASWTTAALNALLTQHQPDTLCYRAHDRAGDAPEEQVQASQQQLGALAVLVQAIAAWPQPMRLVLLTEQSLAVWPDDVVHHRTGQALSCVLGVARHEYPALDALHLELDPSQPPTTAMLPWLAAANGNLQTVIAQRGQQLWQRQLAAAGAHSLASLPQGRCVIVGGLGEMGLTLAHWLQQQGVRDIVLLARRRATAAEQARLQMLSLDGALIQVDAQADATDPAQFRAALQRLAEGPAIGAIFHLAGVVNDAPLARYEATSWQASVNTKYLPALLLHEFEAQLSPQLTVYFSSAATAFAPAGQASHAGANALLESLAQQRSQAGCDTVALAWGFWRDIAQDQRQALASTLAQRGMLGMNNSEALALLAQAVAGEQAVYVACRLASTLPAEGVGINHAAALPTVQASLPDVSDVRGGSGSGLFEQVRRDMADLLKCDANSLHGHSQLIQSGLDSLLLLELCERLNKRYGIDISASTAFASQTLQGFVDALAGLIPQQRTQAHGPTQVSLQALTPTREEDPTGPYLRQQLAQLLKCAPDEIDPLTPLIQLGLDSLLLLELNESIRRDTGVHLSAEDIFKASHLQALTELLRQKQAHATPAPAQETPLLRQALQALERQRPGWLLDNGDTARPASAAPPRLQGLRALRWQQAHADRPPQLYVEYDKTESFPLARFEQAWNRLLQRHPILRCGIASDGQLRPVAEVQQRITHHHLTAQQGDSLAVARQQLRQRLSSYRFAPGEWPLFQWHASHLPGERLCLHLLVHTLLVDIESFRIMLRELHLLINDPDYGLPSLAFDGLDYLHAETALSQTPLAQSHLQQYRNIVAGYPAPPELPVHASQRAGAALLTWRRTLARPDWLQLKQQGEQAGVSGTVVLLAALAMALQPWTQQSAFSLRLDYPDRLPLHAHIMNVMLDASTCAVLPCDLTASHVTALMQQCQQALQQRLQLFIPDPAAVLQDHQHSTLGSTHLGALPPVAMTSLLGVRQAYSIPEVSDPLLGMPSYETASQADTWLHLQVLEEESALLYNIDLDTRIFPEEVGETVILRLEAILHALARSADNWQRPPTALIQAEADLADMAAFAAELPRLSSLRKKGHP</sequence>
<dbReference type="GO" id="GO:0071770">
    <property type="term" value="P:DIM/DIP cell wall layer assembly"/>
    <property type="evidence" value="ECO:0007669"/>
    <property type="project" value="TreeGrafter"/>
</dbReference>
<dbReference type="InterPro" id="IPR009081">
    <property type="entry name" value="PP-bd_ACP"/>
</dbReference>
<evidence type="ECO:0000313" key="10">
    <source>
        <dbReference type="EMBL" id="OWY35628.1"/>
    </source>
</evidence>
<dbReference type="SMART" id="SM01294">
    <property type="entry name" value="PKS_PP_betabranch"/>
    <property type="match status" value="1"/>
</dbReference>
<dbReference type="InterPro" id="IPR016039">
    <property type="entry name" value="Thiolase-like"/>
</dbReference>
<dbReference type="PROSITE" id="PS00012">
    <property type="entry name" value="PHOSPHOPANTETHEINE"/>
    <property type="match status" value="1"/>
</dbReference>
<comment type="caution">
    <text evidence="10">The sequence shown here is derived from an EMBL/GenBank/DDBJ whole genome shotgun (WGS) entry which is preliminary data.</text>
</comment>
<dbReference type="InterPro" id="IPR014031">
    <property type="entry name" value="Ketoacyl_synth_C"/>
</dbReference>
<feature type="domain" description="Ketosynthase family 3 (KS3)" evidence="9">
    <location>
        <begin position="16"/>
        <end position="444"/>
    </location>
</feature>
<dbReference type="SMART" id="SM00822">
    <property type="entry name" value="PKS_KR"/>
    <property type="match status" value="1"/>
</dbReference>
<dbReference type="SMART" id="SM00825">
    <property type="entry name" value="PKS_KS"/>
    <property type="match status" value="1"/>
</dbReference>
<dbReference type="PROSITE" id="PS50075">
    <property type="entry name" value="CARRIER"/>
    <property type="match status" value="2"/>
</dbReference>
<dbReference type="InterPro" id="IPR001242">
    <property type="entry name" value="Condensation_dom"/>
</dbReference>
<dbReference type="Pfam" id="PF02801">
    <property type="entry name" value="Ketoacyl-synt_C"/>
    <property type="match status" value="1"/>
</dbReference>
<dbReference type="SMART" id="SM00823">
    <property type="entry name" value="PKS_PP"/>
    <property type="match status" value="2"/>
</dbReference>
<dbReference type="Pfam" id="PF08659">
    <property type="entry name" value="KR"/>
    <property type="match status" value="1"/>
</dbReference>
<dbReference type="InterPro" id="IPR006162">
    <property type="entry name" value="Ppantetheine_attach_site"/>
</dbReference>
<dbReference type="SUPFAM" id="SSF53335">
    <property type="entry name" value="S-adenosyl-L-methionine-dependent methyltransferases"/>
    <property type="match status" value="1"/>
</dbReference>
<dbReference type="InterPro" id="IPR036736">
    <property type="entry name" value="ACP-like_sf"/>
</dbReference>
<dbReference type="InterPro" id="IPR050091">
    <property type="entry name" value="PKS_NRPS_Biosynth_Enz"/>
</dbReference>
<keyword evidence="4" id="KW-0808">Transferase</keyword>
<dbReference type="InterPro" id="IPR023213">
    <property type="entry name" value="CAT-like_dom_sf"/>
</dbReference>
<dbReference type="Gene3D" id="1.10.1240.100">
    <property type="match status" value="1"/>
</dbReference>
<dbReference type="InterPro" id="IPR057326">
    <property type="entry name" value="KR_dom"/>
</dbReference>
<keyword evidence="7" id="KW-0511">Multifunctional enzyme</keyword>
<dbReference type="Gene3D" id="3.40.47.10">
    <property type="match status" value="1"/>
</dbReference>
<dbReference type="CDD" id="cd00833">
    <property type="entry name" value="PKS"/>
    <property type="match status" value="1"/>
</dbReference>
<dbReference type="PROSITE" id="PS52004">
    <property type="entry name" value="KS3_2"/>
    <property type="match status" value="1"/>
</dbReference>
<dbReference type="InterPro" id="IPR020806">
    <property type="entry name" value="PKS_PP-bd"/>
</dbReference>
<evidence type="ECO:0000256" key="5">
    <source>
        <dbReference type="ARBA" id="ARBA00022832"/>
    </source>
</evidence>
<dbReference type="InterPro" id="IPR029063">
    <property type="entry name" value="SAM-dependent_MTases_sf"/>
</dbReference>
<dbReference type="Pfam" id="PF00109">
    <property type="entry name" value="ketoacyl-synt"/>
    <property type="match status" value="1"/>
</dbReference>
<evidence type="ECO:0000256" key="7">
    <source>
        <dbReference type="ARBA" id="ARBA00023268"/>
    </source>
</evidence>
<dbReference type="SUPFAM" id="SSF52777">
    <property type="entry name" value="CoA-dependent acyltransferases"/>
    <property type="match status" value="2"/>
</dbReference>
<dbReference type="GO" id="GO:0005737">
    <property type="term" value="C:cytoplasm"/>
    <property type="evidence" value="ECO:0007669"/>
    <property type="project" value="TreeGrafter"/>
</dbReference>
<dbReference type="Pfam" id="PF16197">
    <property type="entry name" value="KAsynt_C_assoc"/>
    <property type="match status" value="1"/>
</dbReference>
<dbReference type="SUPFAM" id="SSF47336">
    <property type="entry name" value="ACP-like"/>
    <property type="match status" value="2"/>
</dbReference>
<evidence type="ECO:0000256" key="1">
    <source>
        <dbReference type="ARBA" id="ARBA00001957"/>
    </source>
</evidence>
<dbReference type="FunFam" id="3.40.47.10:FF:000042">
    <property type="entry name" value="Polyketide synthase Pks13"/>
    <property type="match status" value="1"/>
</dbReference>
<dbReference type="PANTHER" id="PTHR43775:SF37">
    <property type="entry name" value="SI:DKEY-61P9.11"/>
    <property type="match status" value="1"/>
</dbReference>
<organism evidence="10 11">
    <name type="scientific">Herbaspirillum aquaticum</name>
    <dbReference type="NCBI Taxonomy" id="568783"/>
    <lineage>
        <taxon>Bacteria</taxon>
        <taxon>Pseudomonadati</taxon>
        <taxon>Pseudomonadota</taxon>
        <taxon>Betaproteobacteria</taxon>
        <taxon>Burkholderiales</taxon>
        <taxon>Oxalobacteraceae</taxon>
        <taxon>Herbaspirillum</taxon>
    </lineage>
</organism>
<dbReference type="GO" id="GO:0004312">
    <property type="term" value="F:fatty acid synthase activity"/>
    <property type="evidence" value="ECO:0007669"/>
    <property type="project" value="TreeGrafter"/>
</dbReference>
<dbReference type="Gene3D" id="3.40.50.720">
    <property type="entry name" value="NAD(P)-binding Rossmann-like Domain"/>
    <property type="match status" value="1"/>
</dbReference>
<dbReference type="InterPro" id="IPR020841">
    <property type="entry name" value="PKS_Beta-ketoAc_synthase_dom"/>
</dbReference>
<name>A0A225SWQ0_9BURK</name>
<accession>A0A225SWQ0</accession>
<dbReference type="SUPFAM" id="SSF51735">
    <property type="entry name" value="NAD(P)-binding Rossmann-fold domains"/>
    <property type="match status" value="2"/>
</dbReference>
<dbReference type="Pfam" id="PF00550">
    <property type="entry name" value="PP-binding"/>
    <property type="match status" value="2"/>
</dbReference>
<keyword evidence="3" id="KW-0597">Phosphoprotein</keyword>
<dbReference type="GO" id="GO:0006633">
    <property type="term" value="P:fatty acid biosynthetic process"/>
    <property type="evidence" value="ECO:0007669"/>
    <property type="project" value="InterPro"/>
</dbReference>
<dbReference type="Gene3D" id="3.30.559.10">
    <property type="entry name" value="Chloramphenicol acetyltransferase-like domain"/>
    <property type="match status" value="1"/>
</dbReference>
<protein>
    <submittedName>
        <fullName evidence="10">Polyketide synthase</fullName>
    </submittedName>
</protein>
<dbReference type="InterPro" id="IPR013968">
    <property type="entry name" value="PKS_KR"/>
</dbReference>
<evidence type="ECO:0000313" key="11">
    <source>
        <dbReference type="Proteomes" id="UP000214747"/>
    </source>
</evidence>
<gene>
    <name evidence="10" type="ORF">CEJ45_07405</name>
</gene>
<evidence type="ECO:0000256" key="4">
    <source>
        <dbReference type="ARBA" id="ARBA00022679"/>
    </source>
</evidence>